<dbReference type="Pfam" id="PF05741">
    <property type="entry name" value="zf-nanos"/>
    <property type="match status" value="1"/>
</dbReference>
<dbReference type="OMA" id="HCAFCKH"/>
<keyword evidence="12" id="KW-1185">Reference proteome</keyword>
<dbReference type="InParanoid" id="F7BIJ7"/>
<dbReference type="GO" id="GO:0008270">
    <property type="term" value="F:zinc ion binding"/>
    <property type="evidence" value="ECO:0007669"/>
    <property type="project" value="UniProtKB-KW"/>
</dbReference>
<dbReference type="GO" id="GO:0003729">
    <property type="term" value="F:mRNA binding"/>
    <property type="evidence" value="ECO:0000318"/>
    <property type="project" value="GO_Central"/>
</dbReference>
<dbReference type="eggNOG" id="KOG4602">
    <property type="taxonomic scope" value="Eukaryota"/>
</dbReference>
<dbReference type="PROSITE" id="PS51522">
    <property type="entry name" value="ZF_NANOS"/>
    <property type="match status" value="1"/>
</dbReference>
<dbReference type="Gene3D" id="4.10.60.30">
    <property type="entry name" value="Nanos, RNA-binding domain"/>
    <property type="match status" value="1"/>
</dbReference>
<evidence type="ECO:0000256" key="6">
    <source>
        <dbReference type="ARBA" id="ARBA00022845"/>
    </source>
</evidence>
<name>F7BIJ7_ORNAN</name>
<keyword evidence="7 8" id="KW-0694">RNA-binding</keyword>
<evidence type="ECO:0000313" key="12">
    <source>
        <dbReference type="Proteomes" id="UP000002279"/>
    </source>
</evidence>
<keyword evidence="6 8" id="KW-0810">Translation regulation</keyword>
<dbReference type="InterPro" id="IPR008705">
    <property type="entry name" value="Nanos/Xcar2"/>
</dbReference>
<evidence type="ECO:0000256" key="4">
    <source>
        <dbReference type="ARBA" id="ARBA00022771"/>
    </source>
</evidence>
<evidence type="ECO:0000256" key="3">
    <source>
        <dbReference type="ARBA" id="ARBA00022723"/>
    </source>
</evidence>
<evidence type="ECO:0000256" key="2">
    <source>
        <dbReference type="ARBA" id="ARBA00022490"/>
    </source>
</evidence>
<protein>
    <recommendedName>
        <fullName evidence="10">Nanos-type domain-containing protein</fullName>
    </recommendedName>
</protein>
<dbReference type="FunFam" id="4.10.60.30:FF:000001">
    <property type="entry name" value="nanos homolog 3"/>
    <property type="match status" value="1"/>
</dbReference>
<dbReference type="Proteomes" id="UP000002279">
    <property type="component" value="Chromosome X3"/>
</dbReference>
<feature type="domain" description="Nanos-type" evidence="10">
    <location>
        <begin position="52"/>
        <end position="106"/>
    </location>
</feature>
<evidence type="ECO:0000259" key="10">
    <source>
        <dbReference type="PROSITE" id="PS51522"/>
    </source>
</evidence>
<evidence type="ECO:0000256" key="1">
    <source>
        <dbReference type="ARBA" id="ARBA00004496"/>
    </source>
</evidence>
<dbReference type="AlphaFoldDB" id="F7BIJ7"/>
<dbReference type="Ensembl" id="ENSOANT00000006979.2">
    <property type="protein sequence ID" value="ENSOANP00000006977.2"/>
    <property type="gene ID" value="ENSOANG00000004407.3"/>
</dbReference>
<dbReference type="STRING" id="9258.ENSOANP00000006977"/>
<sequence length="180" mass="19278">MEAFNPWKDYLGLARVVEAFRKEPGPRDVRPEAAAAGERRLPRPAGPEGGPSCPFCRHNGEARHIYLSHNLKDAEGRVVCPILRGYVCPQCGASQDAAHTRRFCPLTRNGYTSVYTYGPRNPASKAAPGPHPPKPKGTPAGPAPRGSASAPGDPSPSEIPTYLWPSDASVSILLRVSTDT</sequence>
<dbReference type="GeneTree" id="ENSGT00950000183135"/>
<evidence type="ECO:0000256" key="8">
    <source>
        <dbReference type="PROSITE-ProRule" id="PRU00855"/>
    </source>
</evidence>
<organism evidence="11 12">
    <name type="scientific">Ornithorhynchus anatinus</name>
    <name type="common">Duckbill platypus</name>
    <dbReference type="NCBI Taxonomy" id="9258"/>
    <lineage>
        <taxon>Eukaryota</taxon>
        <taxon>Metazoa</taxon>
        <taxon>Chordata</taxon>
        <taxon>Craniata</taxon>
        <taxon>Vertebrata</taxon>
        <taxon>Euteleostomi</taxon>
        <taxon>Mammalia</taxon>
        <taxon>Monotremata</taxon>
        <taxon>Ornithorhynchidae</taxon>
        <taxon>Ornithorhynchus</taxon>
    </lineage>
</organism>
<dbReference type="PANTHER" id="PTHR12887">
    <property type="entry name" value="NANOS PROTEIN"/>
    <property type="match status" value="1"/>
</dbReference>
<keyword evidence="3" id="KW-0479">Metal-binding</keyword>
<dbReference type="GO" id="GO:0048477">
    <property type="term" value="P:oogenesis"/>
    <property type="evidence" value="ECO:0000318"/>
    <property type="project" value="GO_Central"/>
</dbReference>
<dbReference type="GO" id="GO:0048471">
    <property type="term" value="C:perinuclear region of cytoplasm"/>
    <property type="evidence" value="ECO:0000318"/>
    <property type="project" value="GO_Central"/>
</dbReference>
<comment type="subcellular location">
    <subcellularLocation>
        <location evidence="1">Cytoplasm</location>
    </subcellularLocation>
</comment>
<reference evidence="11" key="3">
    <citation type="submission" date="2025-09" db="UniProtKB">
        <authorList>
            <consortium name="Ensembl"/>
        </authorList>
    </citation>
    <scope>IDENTIFICATION</scope>
    <source>
        <strain evidence="11">Glennie</strain>
    </source>
</reference>
<dbReference type="HOGENOM" id="CLU_1536029_0_0_1"/>
<dbReference type="FunCoup" id="F7BIJ7">
    <property type="interactions" value="743"/>
</dbReference>
<proteinExistence type="inferred from homology"/>
<feature type="compositionally biased region" description="Low complexity" evidence="9">
    <location>
        <begin position="137"/>
        <end position="156"/>
    </location>
</feature>
<evidence type="ECO:0000256" key="7">
    <source>
        <dbReference type="ARBA" id="ARBA00022884"/>
    </source>
</evidence>
<feature type="compositionally biased region" description="Basic and acidic residues" evidence="9">
    <location>
        <begin position="24"/>
        <end position="41"/>
    </location>
</feature>
<dbReference type="GO" id="GO:0017148">
    <property type="term" value="P:negative regulation of translation"/>
    <property type="evidence" value="ECO:0000318"/>
    <property type="project" value="GO_Central"/>
</dbReference>
<reference evidence="11 12" key="1">
    <citation type="journal article" date="2008" name="Nature">
        <title>Genome analysis of the platypus reveals unique signatures of evolution.</title>
        <authorList>
            <person name="Warren W.C."/>
            <person name="Hillier L.W."/>
            <person name="Marshall Graves J.A."/>
            <person name="Birney E."/>
            <person name="Ponting C.P."/>
            <person name="Grutzner F."/>
            <person name="Belov K."/>
            <person name="Miller W."/>
            <person name="Clarke L."/>
            <person name="Chinwalla A.T."/>
            <person name="Yang S.P."/>
            <person name="Heger A."/>
            <person name="Locke D.P."/>
            <person name="Miethke P."/>
            <person name="Waters P.D."/>
            <person name="Veyrunes F."/>
            <person name="Fulton L."/>
            <person name="Fulton B."/>
            <person name="Graves T."/>
            <person name="Wallis J."/>
            <person name="Puente X.S."/>
            <person name="Lopez-Otin C."/>
            <person name="Ordonez G.R."/>
            <person name="Eichler E.E."/>
            <person name="Chen L."/>
            <person name="Cheng Z."/>
            <person name="Deakin J.E."/>
            <person name="Alsop A."/>
            <person name="Thompson K."/>
            <person name="Kirby P."/>
            <person name="Papenfuss A.T."/>
            <person name="Wakefield M.J."/>
            <person name="Olender T."/>
            <person name="Lancet D."/>
            <person name="Huttley G.A."/>
            <person name="Smit A.F."/>
            <person name="Pask A."/>
            <person name="Temple-Smith P."/>
            <person name="Batzer M.A."/>
            <person name="Walker J.A."/>
            <person name="Konkel M.K."/>
            <person name="Harris R.S."/>
            <person name="Whittington C.M."/>
            <person name="Wong E.S."/>
            <person name="Gemmell N.J."/>
            <person name="Buschiazzo E."/>
            <person name="Vargas Jentzsch I.M."/>
            <person name="Merkel A."/>
            <person name="Schmitz J."/>
            <person name="Zemann A."/>
            <person name="Churakov G."/>
            <person name="Kriegs J.O."/>
            <person name="Brosius J."/>
            <person name="Murchison E.P."/>
            <person name="Sachidanandam R."/>
            <person name="Smith C."/>
            <person name="Hannon G.J."/>
            <person name="Tsend-Ayush E."/>
            <person name="McMillan D."/>
            <person name="Attenborough R."/>
            <person name="Rens W."/>
            <person name="Ferguson-Smith M."/>
            <person name="Lefevre C.M."/>
            <person name="Sharp J.A."/>
            <person name="Nicholas K.R."/>
            <person name="Ray D.A."/>
            <person name="Kube M."/>
            <person name="Reinhardt R."/>
            <person name="Pringle T.H."/>
            <person name="Taylor J."/>
            <person name="Jones R.C."/>
            <person name="Nixon B."/>
            <person name="Dacheux J.L."/>
            <person name="Niwa H."/>
            <person name="Sekita Y."/>
            <person name="Huang X."/>
            <person name="Stark A."/>
            <person name="Kheradpour P."/>
            <person name="Kellis M."/>
            <person name="Flicek P."/>
            <person name="Chen Y."/>
            <person name="Webber C."/>
            <person name="Hardison R."/>
            <person name="Nelson J."/>
            <person name="Hallsworth-Pepin K."/>
            <person name="Delehaunty K."/>
            <person name="Markovic C."/>
            <person name="Minx P."/>
            <person name="Feng Y."/>
            <person name="Kremitzki C."/>
            <person name="Mitreva M."/>
            <person name="Glasscock J."/>
            <person name="Wylie T."/>
            <person name="Wohldmann P."/>
            <person name="Thiru P."/>
            <person name="Nhan M.N."/>
            <person name="Pohl C.S."/>
            <person name="Smith S.M."/>
            <person name="Hou S."/>
            <person name="Nefedov M."/>
            <person name="de Jong P.J."/>
            <person name="Renfree M.B."/>
            <person name="Mardis E.R."/>
            <person name="Wilson R.K."/>
        </authorList>
    </citation>
    <scope>NUCLEOTIDE SEQUENCE [LARGE SCALE GENOMIC DNA]</scope>
    <source>
        <strain evidence="11 12">Glennie</strain>
    </source>
</reference>
<keyword evidence="4 8" id="KW-0863">Zinc-finger</keyword>
<comment type="similarity">
    <text evidence="8">Belongs to the nanos family.</text>
</comment>
<keyword evidence="2" id="KW-0963">Cytoplasm</keyword>
<feature type="region of interest" description="Disordered" evidence="9">
    <location>
        <begin position="115"/>
        <end position="163"/>
    </location>
</feature>
<accession>F7BIJ7</accession>
<evidence type="ECO:0000256" key="9">
    <source>
        <dbReference type="SAM" id="MobiDB-lite"/>
    </source>
</evidence>
<keyword evidence="5" id="KW-0862">Zinc</keyword>
<evidence type="ECO:0000256" key="5">
    <source>
        <dbReference type="ARBA" id="ARBA00022833"/>
    </source>
</evidence>
<dbReference type="InterPro" id="IPR024161">
    <property type="entry name" value="Znf_nanos-typ"/>
</dbReference>
<dbReference type="Bgee" id="ENSOANG00000004407">
    <property type="expression patterns" value="Expressed in cerebellum and 1 other cell type or tissue"/>
</dbReference>
<dbReference type="InterPro" id="IPR038129">
    <property type="entry name" value="Nanos_sf"/>
</dbReference>
<feature type="region of interest" description="Disordered" evidence="9">
    <location>
        <begin position="24"/>
        <end position="52"/>
    </location>
</feature>
<evidence type="ECO:0000313" key="11">
    <source>
        <dbReference type="Ensembl" id="ENSOANP00000006977.2"/>
    </source>
</evidence>
<reference evidence="11" key="2">
    <citation type="submission" date="2025-08" db="UniProtKB">
        <authorList>
            <consortium name="Ensembl"/>
        </authorList>
    </citation>
    <scope>IDENTIFICATION</scope>
    <source>
        <strain evidence="11">Glennie</strain>
    </source>
</reference>